<organism evidence="2 3">
    <name type="scientific">Strigomonas culicis</name>
    <dbReference type="NCBI Taxonomy" id="28005"/>
    <lineage>
        <taxon>Eukaryota</taxon>
        <taxon>Discoba</taxon>
        <taxon>Euglenozoa</taxon>
        <taxon>Kinetoplastea</taxon>
        <taxon>Metakinetoplastina</taxon>
        <taxon>Trypanosomatida</taxon>
        <taxon>Trypanosomatidae</taxon>
        <taxon>Strigomonadinae</taxon>
        <taxon>Strigomonas</taxon>
    </lineage>
</organism>
<accession>S9TE55</accession>
<evidence type="ECO:0000256" key="1">
    <source>
        <dbReference type="SAM" id="MobiDB-lite"/>
    </source>
</evidence>
<dbReference type="PANTHER" id="PTHR35614:SF7">
    <property type="match status" value="1"/>
</dbReference>
<protein>
    <submittedName>
        <fullName evidence="2">Uncharacterized protein</fullName>
    </submittedName>
</protein>
<dbReference type="Proteomes" id="UP000015354">
    <property type="component" value="Unassembled WGS sequence"/>
</dbReference>
<proteinExistence type="predicted"/>
<evidence type="ECO:0000313" key="3">
    <source>
        <dbReference type="Proteomes" id="UP000015354"/>
    </source>
</evidence>
<keyword evidence="3" id="KW-1185">Reference proteome</keyword>
<feature type="region of interest" description="Disordered" evidence="1">
    <location>
        <begin position="53"/>
        <end position="87"/>
    </location>
</feature>
<sequence>MKALSVETRDATEEHPAWVRDPAGGIVRVHRYVIRRYEHDGVRYFIGVTPKGLGGGGAAAAQGDERSAEGQGQPPEGEADGEEVAND</sequence>
<reference evidence="2 3" key="1">
    <citation type="journal article" date="2013" name="PLoS ONE">
        <title>Predicting the Proteins of Angomonas deanei, Strigomonas culicis and Their Respective Endosymbionts Reveals New Aspects of the Trypanosomatidae Family.</title>
        <authorList>
            <person name="Motta M.C."/>
            <person name="Martins A.C."/>
            <person name="de Souza S.S."/>
            <person name="Catta-Preta C.M."/>
            <person name="Silva R."/>
            <person name="Klein C.C."/>
            <person name="de Almeida L.G."/>
            <person name="de Lima Cunha O."/>
            <person name="Ciapina L.P."/>
            <person name="Brocchi M."/>
            <person name="Colabardini A.C."/>
            <person name="de Araujo Lima B."/>
            <person name="Machado C.R."/>
            <person name="de Almeida Soares C.M."/>
            <person name="Probst C.M."/>
            <person name="de Menezes C.B."/>
            <person name="Thompson C.E."/>
            <person name="Bartholomeu D.C."/>
            <person name="Gradia D.F."/>
            <person name="Pavoni D.P."/>
            <person name="Grisard E.C."/>
            <person name="Fantinatti-Garboggini F."/>
            <person name="Marchini F.K."/>
            <person name="Rodrigues-Luiz G.F."/>
            <person name="Wagner G."/>
            <person name="Goldman G.H."/>
            <person name="Fietto J.L."/>
            <person name="Elias M.C."/>
            <person name="Goldman M.H."/>
            <person name="Sagot M.F."/>
            <person name="Pereira M."/>
            <person name="Stoco P.H."/>
            <person name="de Mendonca-Neto R.P."/>
            <person name="Teixeira S.M."/>
            <person name="Maciel T.E."/>
            <person name="de Oliveira Mendes T.A."/>
            <person name="Urmenyi T.P."/>
            <person name="de Souza W."/>
            <person name="Schenkman S."/>
            <person name="de Vasconcelos A.T."/>
        </authorList>
    </citation>
    <scope>NUCLEOTIDE SEQUENCE [LARGE SCALE GENOMIC DNA]</scope>
</reference>
<dbReference type="PANTHER" id="PTHR35614">
    <property type="match status" value="1"/>
</dbReference>
<gene>
    <name evidence="2" type="ORF">STCU_11386</name>
</gene>
<dbReference type="EMBL" id="ATMH01011342">
    <property type="protein sequence ID" value="EPY16337.1"/>
    <property type="molecule type" value="Genomic_DNA"/>
</dbReference>
<feature type="compositionally biased region" description="Acidic residues" evidence="1">
    <location>
        <begin position="77"/>
        <end position="87"/>
    </location>
</feature>
<comment type="caution">
    <text evidence="2">The sequence shown here is derived from an EMBL/GenBank/DDBJ whole genome shotgun (WGS) entry which is preliminary data.</text>
</comment>
<evidence type="ECO:0000313" key="2">
    <source>
        <dbReference type="EMBL" id="EPY16337.1"/>
    </source>
</evidence>
<dbReference type="AlphaFoldDB" id="S9TE55"/>
<name>S9TE55_9TRYP</name>